<dbReference type="GeneID" id="63146402"/>
<organism evidence="4 5">
    <name type="scientific">Vagococcus fluvialis</name>
    <dbReference type="NCBI Taxonomy" id="2738"/>
    <lineage>
        <taxon>Bacteria</taxon>
        <taxon>Bacillati</taxon>
        <taxon>Bacillota</taxon>
        <taxon>Bacilli</taxon>
        <taxon>Lactobacillales</taxon>
        <taxon>Enterococcaceae</taxon>
        <taxon>Vagococcus</taxon>
    </lineage>
</organism>
<dbReference type="InterPro" id="IPR012677">
    <property type="entry name" value="Nucleotide-bd_a/b_plait_sf"/>
</dbReference>
<dbReference type="PROSITE" id="PS50889">
    <property type="entry name" value="S4"/>
    <property type="match status" value="1"/>
</dbReference>
<feature type="domain" description="RNA-binding S4" evidence="2">
    <location>
        <begin position="183"/>
        <end position="245"/>
    </location>
</feature>
<dbReference type="OrthoDB" id="9812787at2"/>
<dbReference type="InterPro" id="IPR002942">
    <property type="entry name" value="S4_RNA-bd"/>
</dbReference>
<evidence type="ECO:0000313" key="4">
    <source>
        <dbReference type="EMBL" id="RSU02355.1"/>
    </source>
</evidence>
<dbReference type="InterPro" id="IPR040591">
    <property type="entry name" value="RqcP2_RBD"/>
</dbReference>
<dbReference type="Proteomes" id="UP000521358">
    <property type="component" value="Unassembled WGS sequence"/>
</dbReference>
<comment type="caution">
    <text evidence="4">The sequence shown here is derived from an EMBL/GenBank/DDBJ whole genome shotgun (WGS) entry which is preliminary data.</text>
</comment>
<dbReference type="InterPro" id="IPR048443">
    <property type="entry name" value="RqcP2_N"/>
</dbReference>
<dbReference type="EMBL" id="NGJX01000005">
    <property type="protein sequence ID" value="RSU02355.1"/>
    <property type="molecule type" value="Genomic_DNA"/>
</dbReference>
<proteinExistence type="predicted"/>
<evidence type="ECO:0000259" key="2">
    <source>
        <dbReference type="SMART" id="SM00363"/>
    </source>
</evidence>
<dbReference type="Gene3D" id="3.30.70.330">
    <property type="match status" value="1"/>
</dbReference>
<name>A0A430A659_9ENTE</name>
<dbReference type="Pfam" id="PF21278">
    <property type="entry name" value="YlmH_1st"/>
    <property type="match status" value="1"/>
</dbReference>
<dbReference type="SUPFAM" id="SSF55174">
    <property type="entry name" value="Alpha-L RNA-binding motif"/>
    <property type="match status" value="1"/>
</dbReference>
<dbReference type="SMART" id="SM00363">
    <property type="entry name" value="S4"/>
    <property type="match status" value="1"/>
</dbReference>
<evidence type="ECO:0000313" key="6">
    <source>
        <dbReference type="Proteomes" id="UP000521358"/>
    </source>
</evidence>
<reference evidence="3 6" key="2">
    <citation type="submission" date="2020-03" db="EMBL/GenBank/DDBJ databases">
        <title>Bacterial samples isolated from urine from healthy bovine heifers (Gyr breed).</title>
        <authorList>
            <person name="Giannattasio-Ferraz S."/>
            <person name="Maskeri L."/>
            <person name="Penido A."/>
            <person name="Barbosa-Stancioli E.F."/>
            <person name="Putonti C."/>
        </authorList>
    </citation>
    <scope>NUCLEOTIDE SEQUENCE [LARGE SCALE GENOMIC DNA]</scope>
    <source>
        <strain evidence="3 6">UFMG-H7</strain>
    </source>
</reference>
<keyword evidence="5" id="KW-1185">Reference proteome</keyword>
<dbReference type="Pfam" id="PF17774">
    <property type="entry name" value="YlmH_RBD"/>
    <property type="match status" value="1"/>
</dbReference>
<dbReference type="Gene3D" id="3.30.1370.160">
    <property type="match status" value="1"/>
</dbReference>
<accession>A0A430A659</accession>
<evidence type="ECO:0000313" key="5">
    <source>
        <dbReference type="Proteomes" id="UP000288197"/>
    </source>
</evidence>
<dbReference type="RefSeq" id="WP_114289647.1">
    <property type="nucleotide sequence ID" value="NZ_CP081459.1"/>
</dbReference>
<evidence type="ECO:0000313" key="3">
    <source>
        <dbReference type="EMBL" id="NKC66802.1"/>
    </source>
</evidence>
<protein>
    <submittedName>
        <fullName evidence="4">RNA-binding protein</fullName>
    </submittedName>
</protein>
<keyword evidence="1" id="KW-0694">RNA-binding</keyword>
<gene>
    <name evidence="4" type="ORF">CBF32_07015</name>
    <name evidence="3" type="ORF">HED35_01750</name>
</gene>
<reference evidence="4 5" key="1">
    <citation type="submission" date="2017-05" db="EMBL/GenBank/DDBJ databases">
        <title>Vagococcus spp. assemblies.</title>
        <authorList>
            <person name="Gulvik C.A."/>
        </authorList>
    </citation>
    <scope>NUCLEOTIDE SEQUENCE [LARGE SCALE GENOMIC DNA]</scope>
    <source>
        <strain evidence="4 5">NCFB 2497</strain>
    </source>
</reference>
<dbReference type="CDD" id="cd00165">
    <property type="entry name" value="S4"/>
    <property type="match status" value="1"/>
</dbReference>
<evidence type="ECO:0000256" key="1">
    <source>
        <dbReference type="PROSITE-ProRule" id="PRU00182"/>
    </source>
</evidence>
<dbReference type="GO" id="GO:0003723">
    <property type="term" value="F:RNA binding"/>
    <property type="evidence" value="ECO:0007669"/>
    <property type="project" value="UniProtKB-KW"/>
</dbReference>
<dbReference type="Proteomes" id="UP000288197">
    <property type="component" value="Unassembled WGS sequence"/>
</dbReference>
<dbReference type="EMBL" id="JAAVMB010000001">
    <property type="protein sequence ID" value="NKC66802.1"/>
    <property type="molecule type" value="Genomic_DNA"/>
</dbReference>
<sequence>MLSNVYQHFRKDEHSFIDSIIGWFEQVENQYAPYVTDFLNPREAFILETLIGKKSDITYSLFGGFESSERKCAIIYPSYYEPTQDDFDIAIYEIKYPMKFGSLSHGKILGTLMSTGIKREFIGDIITDGERWQVFIKESMANYIVSQIDKIGSFGVRFEPLRYTDIIIPIDEWQDESLTISSLRIDNIISSVYNVSRQRAKQVIEAKRVKINWVENERVDYLVDYLDIISVRGLGRIQIMEQQGKTKKEKVRLNIRVLRK</sequence>
<dbReference type="AlphaFoldDB" id="A0A430A659"/>